<name>R7SFZ1_CONPW</name>
<organism evidence="1 2">
    <name type="scientific">Coniophora puteana (strain RWD-64-598)</name>
    <name type="common">Brown rot fungus</name>
    <dbReference type="NCBI Taxonomy" id="741705"/>
    <lineage>
        <taxon>Eukaryota</taxon>
        <taxon>Fungi</taxon>
        <taxon>Dikarya</taxon>
        <taxon>Basidiomycota</taxon>
        <taxon>Agaricomycotina</taxon>
        <taxon>Agaricomycetes</taxon>
        <taxon>Agaricomycetidae</taxon>
        <taxon>Boletales</taxon>
        <taxon>Coniophorineae</taxon>
        <taxon>Coniophoraceae</taxon>
        <taxon>Coniophora</taxon>
    </lineage>
</organism>
<gene>
    <name evidence="1" type="ORF">CONPUDRAFT_78372</name>
</gene>
<dbReference type="EMBL" id="JH711596">
    <property type="protein sequence ID" value="EIW74004.1"/>
    <property type="molecule type" value="Genomic_DNA"/>
</dbReference>
<proteinExistence type="predicted"/>
<sequence>MDASLPQHIADLFLNPQVNRFKDAFARMIDPHEDPNFALQVTRRMDKEFSEEVLDLEKKPPGSQCVGPTARMLLGAGLIHAAIAISRQDWPPTRPYKERIMTQYYSLSALRNLTRTGSNSERRRLRDDMLREDIVELCLQHLRRRLCIMHKIVVDLLRTLGTDGFLVENLSSSLAADIIEAICLYALAGPNHVVSQMLDPVASWQILVFPYVASEIPGDEAAKFAPVYYHASQNSATEAVYVLMSTIPSRSNTYRGEILKKKPQIIDLLLDCAVIDRYPGNPSAGCCLHACNSLAIFLQWPIQVVPGIPTLPNANFKAGQWKPMLHIMTTLTSRSDWAEKLAEVWMHVQEEDMALAQSYVEKSANANQDQRLPTSGQLIESIRICRGTIRIMVLRLLATLTHAAESCGITNAQIESFLHIAYYACDKANSAELCTSSQETLEALEYGAEFFVFDGFGQPFGVARQNVLGPTALVRLLVVLAQ</sequence>
<protein>
    <submittedName>
        <fullName evidence="1">Uncharacterized protein</fullName>
    </submittedName>
</protein>
<dbReference type="KEGG" id="cput:CONPUDRAFT_78372"/>
<evidence type="ECO:0000313" key="1">
    <source>
        <dbReference type="EMBL" id="EIW74004.1"/>
    </source>
</evidence>
<dbReference type="GeneID" id="19209748"/>
<dbReference type="OrthoDB" id="2932645at2759"/>
<accession>R7SFZ1</accession>
<dbReference type="RefSeq" id="XP_007775830.1">
    <property type="nucleotide sequence ID" value="XM_007777640.1"/>
</dbReference>
<dbReference type="AlphaFoldDB" id="R7SFZ1"/>
<dbReference type="Proteomes" id="UP000053558">
    <property type="component" value="Unassembled WGS sequence"/>
</dbReference>
<reference evidence="2" key="1">
    <citation type="journal article" date="2012" name="Science">
        <title>The Paleozoic origin of enzymatic lignin decomposition reconstructed from 31 fungal genomes.</title>
        <authorList>
            <person name="Floudas D."/>
            <person name="Binder M."/>
            <person name="Riley R."/>
            <person name="Barry K."/>
            <person name="Blanchette R.A."/>
            <person name="Henrissat B."/>
            <person name="Martinez A.T."/>
            <person name="Otillar R."/>
            <person name="Spatafora J.W."/>
            <person name="Yadav J.S."/>
            <person name="Aerts A."/>
            <person name="Benoit I."/>
            <person name="Boyd A."/>
            <person name="Carlson A."/>
            <person name="Copeland A."/>
            <person name="Coutinho P.M."/>
            <person name="de Vries R.P."/>
            <person name="Ferreira P."/>
            <person name="Findley K."/>
            <person name="Foster B."/>
            <person name="Gaskell J."/>
            <person name="Glotzer D."/>
            <person name="Gorecki P."/>
            <person name="Heitman J."/>
            <person name="Hesse C."/>
            <person name="Hori C."/>
            <person name="Igarashi K."/>
            <person name="Jurgens J.A."/>
            <person name="Kallen N."/>
            <person name="Kersten P."/>
            <person name="Kohler A."/>
            <person name="Kuees U."/>
            <person name="Kumar T.K.A."/>
            <person name="Kuo A."/>
            <person name="LaButti K."/>
            <person name="Larrondo L.F."/>
            <person name="Lindquist E."/>
            <person name="Ling A."/>
            <person name="Lombard V."/>
            <person name="Lucas S."/>
            <person name="Lundell T."/>
            <person name="Martin R."/>
            <person name="McLaughlin D.J."/>
            <person name="Morgenstern I."/>
            <person name="Morin E."/>
            <person name="Murat C."/>
            <person name="Nagy L.G."/>
            <person name="Nolan M."/>
            <person name="Ohm R.A."/>
            <person name="Patyshakuliyeva A."/>
            <person name="Rokas A."/>
            <person name="Ruiz-Duenas F.J."/>
            <person name="Sabat G."/>
            <person name="Salamov A."/>
            <person name="Samejima M."/>
            <person name="Schmutz J."/>
            <person name="Slot J.C."/>
            <person name="St John F."/>
            <person name="Stenlid J."/>
            <person name="Sun H."/>
            <person name="Sun S."/>
            <person name="Syed K."/>
            <person name="Tsang A."/>
            <person name="Wiebenga A."/>
            <person name="Young D."/>
            <person name="Pisabarro A."/>
            <person name="Eastwood D.C."/>
            <person name="Martin F."/>
            <person name="Cullen D."/>
            <person name="Grigoriev I.V."/>
            <person name="Hibbett D.S."/>
        </authorList>
    </citation>
    <scope>NUCLEOTIDE SEQUENCE [LARGE SCALE GENOMIC DNA]</scope>
    <source>
        <strain evidence="2">RWD-64-598 SS2</strain>
    </source>
</reference>
<evidence type="ECO:0000313" key="2">
    <source>
        <dbReference type="Proteomes" id="UP000053558"/>
    </source>
</evidence>
<keyword evidence="2" id="KW-1185">Reference proteome</keyword>